<protein>
    <recommendedName>
        <fullName evidence="4">SDR family oxidoreductase</fullName>
    </recommendedName>
</protein>
<feature type="non-terminal residue" evidence="3">
    <location>
        <position position="259"/>
    </location>
</feature>
<evidence type="ECO:0008006" key="4">
    <source>
        <dbReference type="Google" id="ProtNLM"/>
    </source>
</evidence>
<dbReference type="InterPro" id="IPR002347">
    <property type="entry name" value="SDR_fam"/>
</dbReference>
<gene>
    <name evidence="3" type="ORF">METZ01_LOCUS443455</name>
</gene>
<evidence type="ECO:0000313" key="3">
    <source>
        <dbReference type="EMBL" id="SVD90601.1"/>
    </source>
</evidence>
<accession>A0A382Z530</accession>
<organism evidence="3">
    <name type="scientific">marine metagenome</name>
    <dbReference type="NCBI Taxonomy" id="408172"/>
    <lineage>
        <taxon>unclassified sequences</taxon>
        <taxon>metagenomes</taxon>
        <taxon>ecological metagenomes</taxon>
    </lineage>
</organism>
<comment type="similarity">
    <text evidence="1">Belongs to the short-chain dehydrogenases/reductases (SDR) family.</text>
</comment>
<reference evidence="3" key="1">
    <citation type="submission" date="2018-05" db="EMBL/GenBank/DDBJ databases">
        <authorList>
            <person name="Lanie J.A."/>
            <person name="Ng W.-L."/>
            <person name="Kazmierczak K.M."/>
            <person name="Andrzejewski T.M."/>
            <person name="Davidsen T.M."/>
            <person name="Wayne K.J."/>
            <person name="Tettelin H."/>
            <person name="Glass J.I."/>
            <person name="Rusch D."/>
            <person name="Podicherti R."/>
            <person name="Tsui H.-C.T."/>
            <person name="Winkler M.E."/>
        </authorList>
    </citation>
    <scope>NUCLEOTIDE SEQUENCE</scope>
</reference>
<dbReference type="InterPro" id="IPR020904">
    <property type="entry name" value="Sc_DH/Rdtase_CS"/>
</dbReference>
<dbReference type="AlphaFoldDB" id="A0A382Z530"/>
<proteinExistence type="inferred from homology"/>
<dbReference type="SUPFAM" id="SSF51735">
    <property type="entry name" value="NAD(P)-binding Rossmann-fold domains"/>
    <property type="match status" value="1"/>
</dbReference>
<dbReference type="GO" id="GO:0032787">
    <property type="term" value="P:monocarboxylic acid metabolic process"/>
    <property type="evidence" value="ECO:0007669"/>
    <property type="project" value="UniProtKB-ARBA"/>
</dbReference>
<dbReference type="InterPro" id="IPR036291">
    <property type="entry name" value="NAD(P)-bd_dom_sf"/>
</dbReference>
<dbReference type="EMBL" id="UINC01181090">
    <property type="protein sequence ID" value="SVD90601.1"/>
    <property type="molecule type" value="Genomic_DNA"/>
</dbReference>
<evidence type="ECO:0000256" key="1">
    <source>
        <dbReference type="ARBA" id="ARBA00006484"/>
    </source>
</evidence>
<name>A0A382Z530_9ZZZZ</name>
<sequence>PSGGCTHDPGSFGWCLSNADRQSFMKSTKRFKNKKIFVTGASRGIGKAIAQAFRSEGAWVVGTRTGRIEEPDESCNEWFSADFSDLDQIKHCAGFLGESKPDVLINNAGINKNAPFAEIDPNTFQLIQQVNVFAPFMLCQAAIQSMKQNGWGRIVNVSSIWGKICMAGRASYSASKFALDGMTTTLAVEHAADGIIANSIAPGFIDTDLTHRMLGDEGIQAMVSKVPAGRLGKVEEIARFVIWLASEENTFISGQNIAI</sequence>
<dbReference type="InterPro" id="IPR050259">
    <property type="entry name" value="SDR"/>
</dbReference>
<dbReference type="PANTHER" id="PTHR42879">
    <property type="entry name" value="3-OXOACYL-(ACYL-CARRIER-PROTEIN) REDUCTASE"/>
    <property type="match status" value="1"/>
</dbReference>
<dbReference type="GO" id="GO:0016491">
    <property type="term" value="F:oxidoreductase activity"/>
    <property type="evidence" value="ECO:0007669"/>
    <property type="project" value="UniProtKB-KW"/>
</dbReference>
<dbReference type="PRINTS" id="PR00080">
    <property type="entry name" value="SDRFAMILY"/>
</dbReference>
<evidence type="ECO:0000256" key="2">
    <source>
        <dbReference type="ARBA" id="ARBA00023002"/>
    </source>
</evidence>
<dbReference type="FunFam" id="3.40.50.720:FF:000173">
    <property type="entry name" value="3-oxoacyl-[acyl-carrier protein] reductase"/>
    <property type="match status" value="1"/>
</dbReference>
<dbReference type="Pfam" id="PF13561">
    <property type="entry name" value="adh_short_C2"/>
    <property type="match status" value="1"/>
</dbReference>
<dbReference type="Gene3D" id="3.40.50.720">
    <property type="entry name" value="NAD(P)-binding Rossmann-like Domain"/>
    <property type="match status" value="1"/>
</dbReference>
<dbReference type="PROSITE" id="PS00061">
    <property type="entry name" value="ADH_SHORT"/>
    <property type="match status" value="1"/>
</dbReference>
<dbReference type="PRINTS" id="PR00081">
    <property type="entry name" value="GDHRDH"/>
</dbReference>
<dbReference type="PANTHER" id="PTHR42879:SF2">
    <property type="entry name" value="3-OXOACYL-[ACYL-CARRIER-PROTEIN] REDUCTASE FABG"/>
    <property type="match status" value="1"/>
</dbReference>
<keyword evidence="2" id="KW-0560">Oxidoreductase</keyword>
<feature type="non-terminal residue" evidence="3">
    <location>
        <position position="1"/>
    </location>
</feature>
<dbReference type="CDD" id="cd05233">
    <property type="entry name" value="SDR_c"/>
    <property type="match status" value="1"/>
</dbReference>